<evidence type="ECO:0000259" key="5">
    <source>
        <dbReference type="PROSITE" id="PS50067"/>
    </source>
</evidence>
<reference evidence="7" key="1">
    <citation type="journal article" date="2010" name="Genome Biol.">
        <title>Genome sequence of the necrotrophic plant pathogen Pythium ultimum reveals original pathogenicity mechanisms and effector repertoire.</title>
        <authorList>
            <person name="Levesque C.A."/>
            <person name="Brouwer H."/>
            <person name="Cano L."/>
            <person name="Hamilton J.P."/>
            <person name="Holt C."/>
            <person name="Huitema E."/>
            <person name="Raffaele S."/>
            <person name="Robideau G.P."/>
            <person name="Thines M."/>
            <person name="Win J."/>
            <person name="Zerillo M.M."/>
            <person name="Beakes G.W."/>
            <person name="Boore J.L."/>
            <person name="Busam D."/>
            <person name="Dumas B."/>
            <person name="Ferriera S."/>
            <person name="Fuerstenberg S.I."/>
            <person name="Gachon C.M."/>
            <person name="Gaulin E."/>
            <person name="Govers F."/>
            <person name="Grenville-Briggs L."/>
            <person name="Horner N."/>
            <person name="Hostetler J."/>
            <person name="Jiang R.H."/>
            <person name="Johnson J."/>
            <person name="Krajaejun T."/>
            <person name="Lin H."/>
            <person name="Meijer H.J."/>
            <person name="Moore B."/>
            <person name="Morris P."/>
            <person name="Phuntmart V."/>
            <person name="Puiu D."/>
            <person name="Shetty J."/>
            <person name="Stajich J.E."/>
            <person name="Tripathy S."/>
            <person name="Wawra S."/>
            <person name="van West P."/>
            <person name="Whitty B.R."/>
            <person name="Coutinho P.M."/>
            <person name="Henrissat B."/>
            <person name="Martin F."/>
            <person name="Thomas P.D."/>
            <person name="Tyler B.M."/>
            <person name="De Vries R.P."/>
            <person name="Kamoun S."/>
            <person name="Yandell M."/>
            <person name="Tisserat N."/>
            <person name="Buell C.R."/>
        </authorList>
    </citation>
    <scope>NUCLEOTIDE SEQUENCE</scope>
    <source>
        <strain evidence="7">DAOM:BR144</strain>
    </source>
</reference>
<evidence type="ECO:0000256" key="3">
    <source>
        <dbReference type="ARBA" id="ARBA00023175"/>
    </source>
</evidence>
<dbReference type="GO" id="GO:0007018">
    <property type="term" value="P:microtubule-based movement"/>
    <property type="evidence" value="ECO:0007669"/>
    <property type="project" value="InterPro"/>
</dbReference>
<sequence length="128" mass="14358">MAWHVNGSDLSDSYASELSSINKSLSALTNCVLALTQHKNGGSRSHIPFRDSVLTRLLQSCLQGAGRTAFIVTISPSRASLEESFATLRFAERLKTLRCRPIRKQVLSNDLVGEQRLYYEQQIQTMRD</sequence>
<dbReference type="PROSITE" id="PS50067">
    <property type="entry name" value="KINESIN_MOTOR_2"/>
    <property type="match status" value="1"/>
</dbReference>
<dbReference type="Gene3D" id="3.40.850.10">
    <property type="entry name" value="Kinesin motor domain"/>
    <property type="match status" value="1"/>
</dbReference>
<keyword evidence="3" id="KW-0505">Motor protein</keyword>
<evidence type="ECO:0000313" key="6">
    <source>
        <dbReference type="EnsemblProtists" id="PYU1_T007073"/>
    </source>
</evidence>
<dbReference type="InterPro" id="IPR027640">
    <property type="entry name" value="Kinesin-like_fam"/>
</dbReference>
<dbReference type="PANTHER" id="PTHR47968">
    <property type="entry name" value="CENTROMERE PROTEIN E"/>
    <property type="match status" value="1"/>
</dbReference>
<dbReference type="InterPro" id="IPR036961">
    <property type="entry name" value="Kinesin_motor_dom_sf"/>
</dbReference>
<dbReference type="InterPro" id="IPR001752">
    <property type="entry name" value="Kinesin_motor_dom"/>
</dbReference>
<keyword evidence="1" id="KW-0493">Microtubule</keyword>
<comment type="caution">
    <text evidence="4">Lacks conserved residue(s) required for the propagation of feature annotation.</text>
</comment>
<keyword evidence="7" id="KW-1185">Reference proteome</keyword>
<evidence type="ECO:0000256" key="4">
    <source>
        <dbReference type="PROSITE-ProRule" id="PRU00283"/>
    </source>
</evidence>
<dbReference type="GO" id="GO:0005874">
    <property type="term" value="C:microtubule"/>
    <property type="evidence" value="ECO:0007669"/>
    <property type="project" value="UniProtKB-KW"/>
</dbReference>
<keyword evidence="2" id="KW-0175">Coiled coil</keyword>
<dbReference type="InParanoid" id="K3WQ31"/>
<dbReference type="GO" id="GO:0003777">
    <property type="term" value="F:microtubule motor activity"/>
    <property type="evidence" value="ECO:0007669"/>
    <property type="project" value="InterPro"/>
</dbReference>
<dbReference type="SUPFAM" id="SSF52540">
    <property type="entry name" value="P-loop containing nucleoside triphosphate hydrolases"/>
    <property type="match status" value="1"/>
</dbReference>
<dbReference type="HOGENOM" id="CLU_1963987_0_0_1"/>
<reference evidence="6" key="3">
    <citation type="submission" date="2015-02" db="UniProtKB">
        <authorList>
            <consortium name="EnsemblProtists"/>
        </authorList>
    </citation>
    <scope>IDENTIFICATION</scope>
    <source>
        <strain evidence="6">DAOM BR144</strain>
    </source>
</reference>
<dbReference type="Proteomes" id="UP000019132">
    <property type="component" value="Unassembled WGS sequence"/>
</dbReference>
<evidence type="ECO:0000256" key="1">
    <source>
        <dbReference type="ARBA" id="ARBA00022701"/>
    </source>
</evidence>
<dbReference type="PANTHER" id="PTHR47968:SF36">
    <property type="entry name" value="KINESIN HEAVY CHAIN ISOFORM X1"/>
    <property type="match status" value="1"/>
</dbReference>
<evidence type="ECO:0000313" key="7">
    <source>
        <dbReference type="Proteomes" id="UP000019132"/>
    </source>
</evidence>
<evidence type="ECO:0000256" key="2">
    <source>
        <dbReference type="ARBA" id="ARBA00023054"/>
    </source>
</evidence>
<feature type="domain" description="Kinesin motor" evidence="5">
    <location>
        <begin position="1"/>
        <end position="97"/>
    </location>
</feature>
<proteinExistence type="inferred from homology"/>
<dbReference type="GO" id="GO:0008017">
    <property type="term" value="F:microtubule binding"/>
    <property type="evidence" value="ECO:0007669"/>
    <property type="project" value="InterPro"/>
</dbReference>
<organism evidence="6 7">
    <name type="scientific">Globisporangium ultimum (strain ATCC 200006 / CBS 805.95 / DAOM BR144)</name>
    <name type="common">Pythium ultimum</name>
    <dbReference type="NCBI Taxonomy" id="431595"/>
    <lineage>
        <taxon>Eukaryota</taxon>
        <taxon>Sar</taxon>
        <taxon>Stramenopiles</taxon>
        <taxon>Oomycota</taxon>
        <taxon>Peronosporomycetes</taxon>
        <taxon>Pythiales</taxon>
        <taxon>Pythiaceae</taxon>
        <taxon>Globisporangium</taxon>
    </lineage>
</organism>
<dbReference type="SMART" id="SM00129">
    <property type="entry name" value="KISc"/>
    <property type="match status" value="1"/>
</dbReference>
<accession>K3WQ31</accession>
<dbReference type="EnsemblProtists" id="PYU1_T007073">
    <property type="protein sequence ID" value="PYU1_T007073"/>
    <property type="gene ID" value="PYU1_G007058"/>
</dbReference>
<dbReference type="AlphaFoldDB" id="K3WQ31"/>
<dbReference type="EMBL" id="GL376560">
    <property type="status" value="NOT_ANNOTATED_CDS"/>
    <property type="molecule type" value="Genomic_DNA"/>
</dbReference>
<dbReference type="GO" id="GO:0005524">
    <property type="term" value="F:ATP binding"/>
    <property type="evidence" value="ECO:0007669"/>
    <property type="project" value="InterPro"/>
</dbReference>
<comment type="similarity">
    <text evidence="4">Belongs to the TRAFAC class myosin-kinesin ATPase superfamily. Kinesin family.</text>
</comment>
<dbReference type="VEuPathDB" id="FungiDB:PYU1_G007058"/>
<dbReference type="eggNOG" id="KOG0243">
    <property type="taxonomic scope" value="Eukaryota"/>
</dbReference>
<dbReference type="Pfam" id="PF00225">
    <property type="entry name" value="Kinesin"/>
    <property type="match status" value="1"/>
</dbReference>
<reference evidence="7" key="2">
    <citation type="submission" date="2010-04" db="EMBL/GenBank/DDBJ databases">
        <authorList>
            <person name="Buell R."/>
            <person name="Hamilton J."/>
            <person name="Hostetler J."/>
        </authorList>
    </citation>
    <scope>NUCLEOTIDE SEQUENCE [LARGE SCALE GENOMIC DNA]</scope>
    <source>
        <strain evidence="7">DAOM:BR144</strain>
    </source>
</reference>
<protein>
    <recommendedName>
        <fullName evidence="5">Kinesin motor domain-containing protein</fullName>
    </recommendedName>
</protein>
<dbReference type="STRING" id="431595.K3WQ31"/>
<dbReference type="InterPro" id="IPR027417">
    <property type="entry name" value="P-loop_NTPase"/>
</dbReference>
<dbReference type="OMA" id="CRPIRKQ"/>
<name>K3WQ31_GLOUD</name>